<dbReference type="Pfam" id="PF03069">
    <property type="entry name" value="FmdA_AmdA"/>
    <property type="match status" value="1"/>
</dbReference>
<keyword evidence="1" id="KW-0378">Hydrolase</keyword>
<reference evidence="1 2" key="2">
    <citation type="journal article" date="2011" name="J. Bacteriol.">
        <title>Genomes of three methylotrophs from a single niche uncover genetic and metabolic divergence of Methylophilaceae.</title>
        <authorList>
            <person name="Lapidus A."/>
            <person name="Clum A."/>
            <person name="Labutti K."/>
            <person name="Kaluzhnaya M.G."/>
            <person name="Lim S."/>
            <person name="Beck D.A."/>
            <person name="Glavina Del Rio T."/>
            <person name="Nolan M."/>
            <person name="Mavromatis K."/>
            <person name="Huntemann M."/>
            <person name="Lucas S."/>
            <person name="Lidstrom M.E."/>
            <person name="Ivanova N."/>
            <person name="Chistoserdova L."/>
        </authorList>
    </citation>
    <scope>NUCLEOTIDE SEQUENCE [LARGE SCALE GENOMIC DNA]</scope>
    <source>
        <strain evidence="1 2">SIP3-4</strain>
    </source>
</reference>
<evidence type="ECO:0000313" key="2">
    <source>
        <dbReference type="Proteomes" id="UP000002743"/>
    </source>
</evidence>
<dbReference type="NCBIfam" id="NF045496">
    <property type="entry name" value="FormamaseFmdA"/>
    <property type="match status" value="1"/>
</dbReference>
<keyword evidence="2" id="KW-1185">Reference proteome</keyword>
<dbReference type="OrthoDB" id="9785236at2"/>
<organism evidence="1 2">
    <name type="scientific">Methylovorus glucosotrophus (strain SIP3-4)</name>
    <dbReference type="NCBI Taxonomy" id="582744"/>
    <lineage>
        <taxon>Bacteria</taxon>
        <taxon>Pseudomonadati</taxon>
        <taxon>Pseudomonadota</taxon>
        <taxon>Betaproteobacteria</taxon>
        <taxon>Nitrosomonadales</taxon>
        <taxon>Methylophilaceae</taxon>
        <taxon>Methylovorus</taxon>
    </lineage>
</organism>
<proteinExistence type="predicted"/>
<dbReference type="PANTHER" id="PTHR31891:SF1">
    <property type="entry name" value="FORMAMIDASE C869.04-RELATED"/>
    <property type="match status" value="1"/>
</dbReference>
<dbReference type="GO" id="GO:0004328">
    <property type="term" value="F:formamidase activity"/>
    <property type="evidence" value="ECO:0007669"/>
    <property type="project" value="UniProtKB-EC"/>
</dbReference>
<dbReference type="KEGG" id="mei:Msip34_0695"/>
<dbReference type="HOGENOM" id="CLU_032013_0_1_4"/>
<evidence type="ECO:0000313" key="1">
    <source>
        <dbReference type="EMBL" id="ACT49943.1"/>
    </source>
</evidence>
<dbReference type="Proteomes" id="UP000002743">
    <property type="component" value="Chromosome"/>
</dbReference>
<sequence length="407" mass="44475">MKTLVKLDLDKKPWEQDGQIHNRWHPDLPMIAMVKPGDEFRVECMDWTGGQIKNDDSANDIRDVDLLQVHYLSGPIGVEGAEPGDLMVVEILDVGTLEDSQWGFNGLFAKENGGGFLTDHYPEARKSIWDFHGIYTTSRHVPNVKFAGIMHPGLIGCLPSRELLDTWNKREGELIATDPERVPPLGLPPNAQAAVMGKMTGEAAKAAAMEGARTVPPRDHGGNCDIKNLTKGSKVFFPVYVKDGGLSMGDLHFSQGDGEITFCGAIEMAGYLDIKVSLIKDGVKKYGIKNPVFQPSPLTPNYRDYLIFEGISVDEQGKQHYLDVHVAYRQACLNAIEYLKKFGYSGAQALSILGTAPVEGHISGVVDIPNACATLWLPTEIFDFDLKPNADGPKIMVASGPDLAKAS</sequence>
<dbReference type="SUPFAM" id="SSF141130">
    <property type="entry name" value="Acetamidase/Formamidase-like"/>
    <property type="match status" value="1"/>
</dbReference>
<reference evidence="2" key="1">
    <citation type="submission" date="2009-07" db="EMBL/GenBank/DDBJ databases">
        <title>Complete sequence of chromosome of Methylovorus sp. SIP3-4.</title>
        <authorList>
            <person name="Lucas S."/>
            <person name="Copeland A."/>
            <person name="Lapidus A."/>
            <person name="Glavina del Rio T."/>
            <person name="Tice H."/>
            <person name="Bruce D."/>
            <person name="Goodwin L."/>
            <person name="Pitluck S."/>
            <person name="Clum A."/>
            <person name="Larimer F."/>
            <person name="Land M."/>
            <person name="Hauser L."/>
            <person name="Kyrpides N."/>
            <person name="Mikhailova N."/>
            <person name="Kayluzhnaya M."/>
            <person name="Chistoserdova L."/>
        </authorList>
    </citation>
    <scope>NUCLEOTIDE SEQUENCE [LARGE SCALE GENOMIC DNA]</scope>
    <source>
        <strain evidence="2">SIP3-4</strain>
    </source>
</reference>
<accession>C6XAL1</accession>
<dbReference type="eggNOG" id="COG2421">
    <property type="taxonomic scope" value="Bacteria"/>
</dbReference>
<dbReference type="PANTHER" id="PTHR31891">
    <property type="entry name" value="FORMAMIDASE C869.04-RELATED"/>
    <property type="match status" value="1"/>
</dbReference>
<dbReference type="InterPro" id="IPR004304">
    <property type="entry name" value="FmdA_AmdA"/>
</dbReference>
<gene>
    <name evidence="1" type="ordered locus">Msip34_0695</name>
</gene>
<dbReference type="InterPro" id="IPR054833">
    <property type="entry name" value="FormamaseFmdA"/>
</dbReference>
<dbReference type="EMBL" id="CP001674">
    <property type="protein sequence ID" value="ACT49943.1"/>
    <property type="molecule type" value="Genomic_DNA"/>
</dbReference>
<dbReference type="AlphaFoldDB" id="C6XAL1"/>
<protein>
    <submittedName>
        <fullName evidence="1">Formamidase</fullName>
        <ecNumber evidence="1">3.5.1.49</ecNumber>
    </submittedName>
</protein>
<dbReference type="Gene3D" id="2.60.120.580">
    <property type="entry name" value="Acetamidase/Formamidase-like domains"/>
    <property type="match status" value="1"/>
</dbReference>
<dbReference type="RefSeq" id="WP_015829545.1">
    <property type="nucleotide sequence ID" value="NC_012969.1"/>
</dbReference>
<dbReference type="STRING" id="582744.Msip34_0695"/>
<name>C6XAL1_METGS</name>
<dbReference type="EC" id="3.5.1.49" evidence="1"/>